<dbReference type="NCBIfam" id="NF006184">
    <property type="entry name" value="PRK08319.1"/>
    <property type="match status" value="1"/>
</dbReference>
<evidence type="ECO:0000256" key="4">
    <source>
        <dbReference type="ARBA" id="ARBA00022448"/>
    </source>
</evidence>
<evidence type="ECO:0000256" key="9">
    <source>
        <dbReference type="ARBA" id="ARBA00023065"/>
    </source>
</evidence>
<keyword evidence="8 13" id="KW-1133">Transmembrane helix</keyword>
<evidence type="ECO:0000313" key="14">
    <source>
        <dbReference type="EMBL" id="RRG20076.1"/>
    </source>
</evidence>
<keyword evidence="15" id="KW-1185">Reference proteome</keyword>
<evidence type="ECO:0000256" key="7">
    <source>
        <dbReference type="ARBA" id="ARBA00022692"/>
    </source>
</evidence>
<proteinExistence type="inferred from homology"/>
<gene>
    <name evidence="13" type="primary">cbiM</name>
    <name evidence="14" type="ORF">DWB61_13640</name>
</gene>
<keyword evidence="4 13" id="KW-0813">Transport</keyword>
<keyword evidence="10 13" id="KW-0472">Membrane</keyword>
<dbReference type="OrthoDB" id="9809846at2"/>
<feature type="transmembrane region" description="Helical" evidence="13">
    <location>
        <begin position="157"/>
        <end position="180"/>
    </location>
</feature>
<evidence type="ECO:0000256" key="11">
    <source>
        <dbReference type="ARBA" id="ARBA00023285"/>
    </source>
</evidence>
<keyword evidence="6 13" id="KW-0169">Cobalamin biosynthesis</keyword>
<feature type="transmembrane region" description="Helical" evidence="13">
    <location>
        <begin position="98"/>
        <end position="119"/>
    </location>
</feature>
<protein>
    <recommendedName>
        <fullName evidence="13">Cobalt transport protein CbiM</fullName>
    </recommendedName>
    <alternativeName>
        <fullName evidence="13">Energy-coupling factor transporter probable substrate-capture protein CbiM</fullName>
        <shortName evidence="13">ECF transporter S component CbiM</shortName>
    </alternativeName>
</protein>
<dbReference type="EMBL" id="QQWG01000015">
    <property type="protein sequence ID" value="RRG20076.1"/>
    <property type="molecule type" value="Genomic_DNA"/>
</dbReference>
<sequence>MKKLFVLLAILSPIPAFSMHIMEGFLPAFWSMFWSLVYLPIFILGFRKIKHLLVEKPELKLLLALATAFAFVLSALKLPSVSGSCSHPTGVGLGALLFGPWVMSVIGVLVLLFQVLLLAHGGVTTLGANAFSMAFIGPVFTWLVFSLSNKLGLNKKVAVFLAVFVGNMATYICTSAQLAFAHPDVVNGVTTAFYKFVGIFGLTQIPIAIIEGLLTVVVVNLLSDHVPMRFDFLSQYKKRS</sequence>
<comment type="function">
    <text evidence="13">Part of the energy-coupling factor (ECF) transporter complex CbiMNOQ involved in cobalt import.</text>
</comment>
<dbReference type="UniPathway" id="UPA00148"/>
<keyword evidence="11 13" id="KW-0170">Cobalt</keyword>
<comment type="similarity">
    <text evidence="12 13">Belongs to the CbiM family.</text>
</comment>
<keyword evidence="7 13" id="KW-0812">Transmembrane</keyword>
<comment type="caution">
    <text evidence="14">The sequence shown here is derived from an EMBL/GenBank/DDBJ whole genome shotgun (WGS) entry which is preliminary data.</text>
</comment>
<evidence type="ECO:0000256" key="12">
    <source>
        <dbReference type="ARBA" id="ARBA00060918"/>
    </source>
</evidence>
<evidence type="ECO:0000256" key="5">
    <source>
        <dbReference type="ARBA" id="ARBA00022475"/>
    </source>
</evidence>
<accession>A0A425XYT2</accession>
<dbReference type="GO" id="GO:0043190">
    <property type="term" value="C:ATP-binding cassette (ABC) transporter complex"/>
    <property type="evidence" value="ECO:0007669"/>
    <property type="project" value="InterPro"/>
</dbReference>
<evidence type="ECO:0000256" key="13">
    <source>
        <dbReference type="HAMAP-Rule" id="MF_01462"/>
    </source>
</evidence>
<dbReference type="Gene3D" id="1.10.1760.20">
    <property type="match status" value="1"/>
</dbReference>
<evidence type="ECO:0000256" key="8">
    <source>
        <dbReference type="ARBA" id="ARBA00022989"/>
    </source>
</evidence>
<evidence type="ECO:0000256" key="6">
    <source>
        <dbReference type="ARBA" id="ARBA00022573"/>
    </source>
</evidence>
<feature type="transmembrane region" description="Helical" evidence="13">
    <location>
        <begin position="28"/>
        <end position="47"/>
    </location>
</feature>
<feature type="transmembrane region" description="Helical" evidence="13">
    <location>
        <begin position="192"/>
        <end position="222"/>
    </location>
</feature>
<keyword evidence="3 13" id="KW-0171">Cobalt transport</keyword>
<dbReference type="Proteomes" id="UP000285794">
    <property type="component" value="Unassembled WGS sequence"/>
</dbReference>
<dbReference type="RefSeq" id="WP_125031441.1">
    <property type="nucleotide sequence ID" value="NZ_JAPXVP010000013.1"/>
</dbReference>
<dbReference type="Pfam" id="PF01891">
    <property type="entry name" value="CbiM"/>
    <property type="match status" value="1"/>
</dbReference>
<reference evidence="14 15" key="1">
    <citation type="submission" date="2018-07" db="EMBL/GenBank/DDBJ databases">
        <title>Draft genome sequence of Ancylomarina sp. M1P.</title>
        <authorList>
            <person name="Yadav S."/>
            <person name="Villanueva L."/>
            <person name="Damste J.S.S."/>
        </authorList>
    </citation>
    <scope>NUCLEOTIDE SEQUENCE [LARGE SCALE GENOMIC DNA]</scope>
    <source>
        <strain evidence="14 15">M1P</strain>
    </source>
</reference>
<dbReference type="HAMAP" id="MF_01462">
    <property type="entry name" value="CbiM"/>
    <property type="match status" value="1"/>
</dbReference>
<evidence type="ECO:0000256" key="1">
    <source>
        <dbReference type="ARBA" id="ARBA00004429"/>
    </source>
</evidence>
<dbReference type="GO" id="GO:0015087">
    <property type="term" value="F:cobalt ion transmembrane transporter activity"/>
    <property type="evidence" value="ECO:0007669"/>
    <property type="project" value="UniProtKB-UniRule"/>
</dbReference>
<dbReference type="PANTHER" id="PTHR43627:SF1">
    <property type="entry name" value="COBALT TRANSPORT PROTEIN CBIM"/>
    <property type="match status" value="1"/>
</dbReference>
<feature type="transmembrane region" description="Helical" evidence="13">
    <location>
        <begin position="59"/>
        <end position="78"/>
    </location>
</feature>
<dbReference type="InterPro" id="IPR018024">
    <property type="entry name" value="CbiM"/>
</dbReference>
<dbReference type="FunFam" id="1.10.1760.20:FF:000001">
    <property type="entry name" value="Cobalt transport protein CbiM"/>
    <property type="match status" value="1"/>
</dbReference>
<comment type="subunit">
    <text evidence="13">Forms an energy-coupling factor (ECF) transporter complex composed of an ATP-binding protein (A component, CbiO), a transmembrane protein (T component, CbiQ) and 2 possible substrate-capture proteins (S components, CbiM and CbiN) of unknown stoichimetry.</text>
</comment>
<comment type="subcellular location">
    <subcellularLocation>
        <location evidence="1">Cell inner membrane</location>
        <topology evidence="1">Multi-pass membrane protein</topology>
    </subcellularLocation>
    <subcellularLocation>
        <location evidence="13">Cell membrane</location>
        <topology evidence="13">Multi-pass membrane protein</topology>
    </subcellularLocation>
</comment>
<evidence type="ECO:0000256" key="2">
    <source>
        <dbReference type="ARBA" id="ARBA00004953"/>
    </source>
</evidence>
<comment type="pathway">
    <text evidence="2 13">Cofactor biosynthesis; adenosylcobalamin biosynthesis.</text>
</comment>
<dbReference type="AlphaFoldDB" id="A0A425XYT2"/>
<dbReference type="GO" id="GO:0009236">
    <property type="term" value="P:cobalamin biosynthetic process"/>
    <property type="evidence" value="ECO:0007669"/>
    <property type="project" value="UniProtKB-UniRule"/>
</dbReference>
<evidence type="ECO:0000256" key="3">
    <source>
        <dbReference type="ARBA" id="ARBA00022426"/>
    </source>
</evidence>
<evidence type="ECO:0000313" key="15">
    <source>
        <dbReference type="Proteomes" id="UP000285794"/>
    </source>
</evidence>
<dbReference type="PANTHER" id="PTHR43627">
    <property type="match status" value="1"/>
</dbReference>
<name>A0A425XYT2_9BACT</name>
<evidence type="ECO:0000256" key="10">
    <source>
        <dbReference type="ARBA" id="ARBA00023136"/>
    </source>
</evidence>
<keyword evidence="5 13" id="KW-1003">Cell membrane</keyword>
<organism evidence="14 15">
    <name type="scientific">Ancylomarina euxinus</name>
    <dbReference type="NCBI Taxonomy" id="2283627"/>
    <lineage>
        <taxon>Bacteria</taxon>
        <taxon>Pseudomonadati</taxon>
        <taxon>Bacteroidota</taxon>
        <taxon>Bacteroidia</taxon>
        <taxon>Marinilabiliales</taxon>
        <taxon>Marinifilaceae</taxon>
        <taxon>Ancylomarina</taxon>
    </lineage>
</organism>
<dbReference type="NCBIfam" id="TIGR00123">
    <property type="entry name" value="cbiM"/>
    <property type="match status" value="1"/>
</dbReference>
<keyword evidence="9 13" id="KW-0406">Ion transport</keyword>
<feature type="transmembrane region" description="Helical" evidence="13">
    <location>
        <begin position="126"/>
        <end position="145"/>
    </location>
</feature>
<dbReference type="InterPro" id="IPR002751">
    <property type="entry name" value="CbiM/NikMN"/>
</dbReference>